<dbReference type="AlphaFoldDB" id="A0A914C030"/>
<evidence type="ECO:0000256" key="5">
    <source>
        <dbReference type="ARBA" id="ARBA00025722"/>
    </source>
</evidence>
<dbReference type="WBParaSite" id="ACRNAN_Path_1406.g5522.t1">
    <property type="protein sequence ID" value="ACRNAN_Path_1406.g5522.t1"/>
    <property type="gene ID" value="ACRNAN_Path_1406.g5522"/>
</dbReference>
<dbReference type="GO" id="GO:0051010">
    <property type="term" value="F:microtubule plus-end binding"/>
    <property type="evidence" value="ECO:0007669"/>
    <property type="project" value="InterPro"/>
</dbReference>
<feature type="repeat" description="HEAT" evidence="6">
    <location>
        <begin position="469"/>
        <end position="504"/>
    </location>
</feature>
<keyword evidence="2" id="KW-0963">Cytoplasm</keyword>
<keyword evidence="3" id="KW-0677">Repeat</keyword>
<evidence type="ECO:0000313" key="10">
    <source>
        <dbReference type="WBParaSite" id="ACRNAN_Path_1406.g5522.t1"/>
    </source>
</evidence>
<dbReference type="GO" id="GO:0005856">
    <property type="term" value="C:cytoskeleton"/>
    <property type="evidence" value="ECO:0007669"/>
    <property type="project" value="UniProtKB-SubCell"/>
</dbReference>
<accession>A0A914C030</accession>
<evidence type="ECO:0000313" key="9">
    <source>
        <dbReference type="Proteomes" id="UP000887540"/>
    </source>
</evidence>
<dbReference type="InterPro" id="IPR045110">
    <property type="entry name" value="XMAP215"/>
</dbReference>
<dbReference type="PROSITE" id="PS50077">
    <property type="entry name" value="HEAT_REPEAT"/>
    <property type="match status" value="2"/>
</dbReference>
<dbReference type="InterPro" id="IPR034085">
    <property type="entry name" value="TOG"/>
</dbReference>
<feature type="region of interest" description="Disordered" evidence="7">
    <location>
        <begin position="254"/>
        <end position="275"/>
    </location>
</feature>
<evidence type="ECO:0000256" key="3">
    <source>
        <dbReference type="ARBA" id="ARBA00022737"/>
    </source>
</evidence>
<dbReference type="GO" id="GO:0061863">
    <property type="term" value="F:microtubule plus end polymerase"/>
    <property type="evidence" value="ECO:0007669"/>
    <property type="project" value="InterPro"/>
</dbReference>
<dbReference type="SUPFAM" id="SSF48371">
    <property type="entry name" value="ARM repeat"/>
    <property type="match status" value="1"/>
</dbReference>
<comment type="subcellular location">
    <subcellularLocation>
        <location evidence="1">Cytoplasm</location>
        <location evidence="1">Cytoskeleton</location>
    </subcellularLocation>
</comment>
<comment type="similarity">
    <text evidence="5">Belongs to the TOG/XMAP215 family.</text>
</comment>
<dbReference type="Proteomes" id="UP000887540">
    <property type="component" value="Unplaced"/>
</dbReference>
<protein>
    <submittedName>
        <fullName evidence="10">TOG domain-containing protein</fullName>
    </submittedName>
</protein>
<name>A0A914C030_9BILA</name>
<evidence type="ECO:0000256" key="6">
    <source>
        <dbReference type="PROSITE-ProRule" id="PRU00103"/>
    </source>
</evidence>
<feature type="compositionally biased region" description="Polar residues" evidence="7">
    <location>
        <begin position="266"/>
        <end position="275"/>
    </location>
</feature>
<feature type="domain" description="TOG" evidence="8">
    <location>
        <begin position="8"/>
        <end position="246"/>
    </location>
</feature>
<evidence type="ECO:0000256" key="1">
    <source>
        <dbReference type="ARBA" id="ARBA00004245"/>
    </source>
</evidence>
<evidence type="ECO:0000256" key="4">
    <source>
        <dbReference type="ARBA" id="ARBA00023212"/>
    </source>
</evidence>
<sequence length="908" mass="102061">MDMVDTWEFLDPVDIIKDLSQTFFEDVQSKKWQERKDALDALLGLLTANPRLCMNAQCSEVINVLKGIIKSDANINVAAVAVKCVTNFATGLRKAFQPYTTSLALIILEKFKEKKPILKDPLIECIDAIYATTHMENVSEAITAALANKNPSVKTQTCQFLYRAFKNFGSMTDPRKSVKTFVPNLIKLTTDSDSDVREATFAALGAIMKAIGKQVALVLFKEVAQDKMKMAKIEEFYDKATKEEADQRALQVELSDKEHNSIPKENAQTSSAKDISVSQDNAGVIENQAKEVDTWEFLDPVDIIKDLSQTFFDDVQSKKWQERKDALDALLGLLTANPRLCMNAQFSEVINVLKGIIKSDANINVAAVAVKCVTNFATGLRKAFQPYTTSLAPIILEKFKEKKPILKDPLIECIDTIYATTHMENLSEAITAAFSNKNPSVKTQTCQFLYRAFKNFDPVTAPKKPVKTFVPDLIKLITDSDSDVREAAFSALGAIMKAIGKQVALVLYKEVVQDKMKMAKIEEFYDKAMKEADPRLVPLLQLELSAKENNSLPKENTAPVKNSSQTAPAKDTQATKKPQVQPKGGTLVKKTISKTPVSSLRSFKESGSAVASNKTPISHEPVQTQEDKTITSCHIKPRNDREMEKRFNERLNTLLEQCPTPTLETNTSTSCRFFSLDPRYFSCLLNNNSIEASLRDTNNMDLKPMEPAIPLPVANNKRIEVLVNSFLLQAKMGYMTIEQFYDYLEKHPDDKPLIEKYIEEKKLDLKTLFERQKLDKVVEEVQPIESTHPDLKPEDRDYLEKHHNLASRFDELLLALEQLDGKQANTNGFIKSCSMSSLATANSSVPETATTPSFNPELKEDCLFEHMTVNRPLIRKTANPIKRPKRLSHAELTDYKDRLGNIRKQNEN</sequence>
<dbReference type="PANTHER" id="PTHR12609">
    <property type="entry name" value="MICROTUBULE ASSOCIATED PROTEIN XMAP215"/>
    <property type="match status" value="1"/>
</dbReference>
<reference evidence="10" key="1">
    <citation type="submission" date="2022-11" db="UniProtKB">
        <authorList>
            <consortium name="WormBaseParasite"/>
        </authorList>
    </citation>
    <scope>IDENTIFICATION</scope>
</reference>
<dbReference type="InterPro" id="IPR011989">
    <property type="entry name" value="ARM-like"/>
</dbReference>
<feature type="region of interest" description="Disordered" evidence="7">
    <location>
        <begin position="548"/>
        <end position="628"/>
    </location>
</feature>
<feature type="compositionally biased region" description="Polar residues" evidence="7">
    <location>
        <begin position="548"/>
        <end position="567"/>
    </location>
</feature>
<dbReference type="InterPro" id="IPR048491">
    <property type="entry name" value="XMAP215_CLASP_TOG"/>
</dbReference>
<feature type="compositionally biased region" description="Polar residues" evidence="7">
    <location>
        <begin position="609"/>
        <end position="624"/>
    </location>
</feature>
<evidence type="ECO:0000256" key="7">
    <source>
        <dbReference type="SAM" id="MobiDB-lite"/>
    </source>
</evidence>
<dbReference type="GO" id="GO:0030951">
    <property type="term" value="P:establishment or maintenance of microtubule cytoskeleton polarity"/>
    <property type="evidence" value="ECO:0007669"/>
    <property type="project" value="InterPro"/>
</dbReference>
<keyword evidence="4" id="KW-0206">Cytoskeleton</keyword>
<dbReference type="GO" id="GO:0046785">
    <property type="term" value="P:microtubule polymerization"/>
    <property type="evidence" value="ECO:0007669"/>
    <property type="project" value="InterPro"/>
</dbReference>
<feature type="repeat" description="HEAT" evidence="6">
    <location>
        <begin position="181"/>
        <end position="216"/>
    </location>
</feature>
<dbReference type="InterPro" id="IPR016024">
    <property type="entry name" value="ARM-type_fold"/>
</dbReference>
<evidence type="ECO:0000259" key="8">
    <source>
        <dbReference type="SMART" id="SM01349"/>
    </source>
</evidence>
<proteinExistence type="inferred from homology"/>
<feature type="domain" description="TOG" evidence="8">
    <location>
        <begin position="296"/>
        <end position="534"/>
    </location>
</feature>
<dbReference type="InterPro" id="IPR021133">
    <property type="entry name" value="HEAT_type_2"/>
</dbReference>
<dbReference type="FunFam" id="1.25.10.10:FF:000019">
    <property type="entry name" value="Cytoskeleton-associated protein 5"/>
    <property type="match status" value="2"/>
</dbReference>
<keyword evidence="9" id="KW-1185">Reference proteome</keyword>
<dbReference type="SMART" id="SM01349">
    <property type="entry name" value="TOG"/>
    <property type="match status" value="2"/>
</dbReference>
<dbReference type="GO" id="GO:0007051">
    <property type="term" value="P:spindle organization"/>
    <property type="evidence" value="ECO:0007669"/>
    <property type="project" value="InterPro"/>
</dbReference>
<organism evidence="9 10">
    <name type="scientific">Acrobeloides nanus</name>
    <dbReference type="NCBI Taxonomy" id="290746"/>
    <lineage>
        <taxon>Eukaryota</taxon>
        <taxon>Metazoa</taxon>
        <taxon>Ecdysozoa</taxon>
        <taxon>Nematoda</taxon>
        <taxon>Chromadorea</taxon>
        <taxon>Rhabditida</taxon>
        <taxon>Tylenchina</taxon>
        <taxon>Cephalobomorpha</taxon>
        <taxon>Cephaloboidea</taxon>
        <taxon>Cephalobidae</taxon>
        <taxon>Acrobeloides</taxon>
    </lineage>
</organism>
<dbReference type="Pfam" id="PF21041">
    <property type="entry name" value="XMAP215_CLASP_TOG"/>
    <property type="match status" value="2"/>
</dbReference>
<evidence type="ECO:0000256" key="2">
    <source>
        <dbReference type="ARBA" id="ARBA00022490"/>
    </source>
</evidence>
<dbReference type="Gene3D" id="1.25.10.10">
    <property type="entry name" value="Leucine-rich Repeat Variant"/>
    <property type="match status" value="2"/>
</dbReference>